<sequence length="205" mass="21740">MRHVLPTTHALLLIAVGLVAISSQTSCAQPEDHKVTVDVATINAIEIGPGIEFNIGSEDISSGPDSPNWVEGKNESDKSRNSADLVVVTNATSENSRKITVSSSLSEGKPQNLENLGLRISDVSFPPSPPPDDASSSITQNLILTGLGSGSMKNQGEALVTNLWAINTPDRGYGGPYVKYEASATINYDPDVDTKISVEYTLTQE</sequence>
<evidence type="ECO:0000256" key="1">
    <source>
        <dbReference type="SAM" id="MobiDB-lite"/>
    </source>
</evidence>
<organism evidence="3 4">
    <name type="scientific">Salinibacter ruber</name>
    <dbReference type="NCBI Taxonomy" id="146919"/>
    <lineage>
        <taxon>Bacteria</taxon>
        <taxon>Pseudomonadati</taxon>
        <taxon>Rhodothermota</taxon>
        <taxon>Rhodothermia</taxon>
        <taxon>Rhodothermales</taxon>
        <taxon>Salinibacteraceae</taxon>
        <taxon>Salinibacter</taxon>
    </lineage>
</organism>
<evidence type="ECO:0000256" key="2">
    <source>
        <dbReference type="SAM" id="SignalP"/>
    </source>
</evidence>
<dbReference type="RefSeq" id="WP_259084355.1">
    <property type="nucleotide sequence ID" value="NZ_JANTYZ010000032.1"/>
</dbReference>
<proteinExistence type="predicted"/>
<gene>
    <name evidence="3" type="ORF">GGP82_003615</name>
</gene>
<keyword evidence="2" id="KW-0732">Signal</keyword>
<comment type="caution">
    <text evidence="3">The sequence shown here is derived from an EMBL/GenBank/DDBJ whole genome shotgun (WGS) entry which is preliminary data.</text>
</comment>
<evidence type="ECO:0000313" key="4">
    <source>
        <dbReference type="Proteomes" id="UP001155034"/>
    </source>
</evidence>
<dbReference type="AlphaFoldDB" id="A0A9X2U5A1"/>
<dbReference type="Proteomes" id="UP001155034">
    <property type="component" value="Unassembled WGS sequence"/>
</dbReference>
<name>A0A9X2U5A1_9BACT</name>
<evidence type="ECO:0000313" key="3">
    <source>
        <dbReference type="EMBL" id="MCS3867031.1"/>
    </source>
</evidence>
<reference evidence="3" key="1">
    <citation type="submission" date="2022-08" db="EMBL/GenBank/DDBJ databases">
        <title>Genomic Encyclopedia of Type Strains, Phase V (KMG-V): Genome sequencing to study the core and pangenomes of soil and plant-associated prokaryotes.</title>
        <authorList>
            <person name="Whitman W."/>
        </authorList>
    </citation>
    <scope>NUCLEOTIDE SEQUENCE</scope>
    <source>
        <strain evidence="3">SP2016B</strain>
    </source>
</reference>
<accession>A0A9X2U5A1</accession>
<feature type="compositionally biased region" description="Basic and acidic residues" evidence="1">
    <location>
        <begin position="72"/>
        <end position="81"/>
    </location>
</feature>
<feature type="region of interest" description="Disordered" evidence="1">
    <location>
        <begin position="56"/>
        <end position="82"/>
    </location>
</feature>
<dbReference type="EMBL" id="JANTYZ010000032">
    <property type="protein sequence ID" value="MCS3867031.1"/>
    <property type="molecule type" value="Genomic_DNA"/>
</dbReference>
<protein>
    <submittedName>
        <fullName evidence="3">Uncharacterized protein</fullName>
    </submittedName>
</protein>
<feature type="chain" id="PRO_5040872635" evidence="2">
    <location>
        <begin position="29"/>
        <end position="205"/>
    </location>
</feature>
<feature type="signal peptide" evidence="2">
    <location>
        <begin position="1"/>
        <end position="28"/>
    </location>
</feature>